<dbReference type="Proteomes" id="UP000000674">
    <property type="component" value="Chromosome"/>
</dbReference>
<sequence>MALSSRTVWIILLVVLSIGHSSADDVNDLWLLISSYEDIGITVQDLAFFLVSHGYDATPEKSYVTVKLPSGKTVYLTPNGGAPRLADLWMEPPKSTGIMQVIPIAEIRKDRSYNMTTNQEFIKSVSRLTIFPVTPLGMCYDGSQKLANLYTQFGYKIMYMYDPSGFENQGHLWIIVEDPDNSDRWLAVDSYYGVVTDSSYYRAPYSFPDIKYLDSLNPKWRYA</sequence>
<protein>
    <submittedName>
        <fullName evidence="1">Uncharacterized protein</fullName>
    </submittedName>
</protein>
<name>A0B7Y6_METTP</name>
<reference evidence="1 2" key="1">
    <citation type="submission" date="2006-10" db="EMBL/GenBank/DDBJ databases">
        <title>Complete sequence of Methanosaeta thermophila PT.</title>
        <authorList>
            <consortium name="US DOE Joint Genome Institute"/>
            <person name="Copeland A."/>
            <person name="Lucas S."/>
            <person name="Lapidus A."/>
            <person name="Barry K."/>
            <person name="Detter J.C."/>
            <person name="Glavina del Rio T."/>
            <person name="Hammon N."/>
            <person name="Israni S."/>
            <person name="Pitluck S."/>
            <person name="Chain P."/>
            <person name="Malfatti S."/>
            <person name="Shin M."/>
            <person name="Vergez L."/>
            <person name="Schmutz J."/>
            <person name="Larimer F."/>
            <person name="Land M."/>
            <person name="Hauser L."/>
            <person name="Kyrpides N."/>
            <person name="Kim E."/>
            <person name="Smith K.S."/>
            <person name="Ingram-Smith C."/>
            <person name="Richardson P."/>
        </authorList>
    </citation>
    <scope>NUCLEOTIDE SEQUENCE [LARGE SCALE GENOMIC DNA]</scope>
    <source>
        <strain evidence="2">DSM 6194 / JCM 14653 / NBRC 101360 / PT</strain>
    </source>
</reference>
<evidence type="ECO:0000313" key="1">
    <source>
        <dbReference type="EMBL" id="ABK14810.1"/>
    </source>
</evidence>
<accession>A0B7Y6</accession>
<proteinExistence type="predicted"/>
<dbReference type="KEGG" id="mtp:Mthe_1025"/>
<gene>
    <name evidence="1" type="ordered locus">Mthe_1025</name>
</gene>
<dbReference type="HOGENOM" id="CLU_1237919_0_0_2"/>
<keyword evidence="2" id="KW-1185">Reference proteome</keyword>
<dbReference type="AlphaFoldDB" id="A0B7Y6"/>
<evidence type="ECO:0000313" key="2">
    <source>
        <dbReference type="Proteomes" id="UP000000674"/>
    </source>
</evidence>
<organism evidence="1 2">
    <name type="scientific">Methanothrix thermoacetophila (strain DSM 6194 / JCM 14653 / NBRC 101360 / PT)</name>
    <name type="common">Methanosaeta thermophila</name>
    <dbReference type="NCBI Taxonomy" id="349307"/>
    <lineage>
        <taxon>Archaea</taxon>
        <taxon>Methanobacteriati</taxon>
        <taxon>Methanobacteriota</taxon>
        <taxon>Stenosarchaea group</taxon>
        <taxon>Methanomicrobia</taxon>
        <taxon>Methanotrichales</taxon>
        <taxon>Methanotrichaceae</taxon>
        <taxon>Methanothrix</taxon>
    </lineage>
</organism>
<dbReference type="EMBL" id="CP000477">
    <property type="protein sequence ID" value="ABK14810.1"/>
    <property type="molecule type" value="Genomic_DNA"/>
</dbReference>